<dbReference type="AlphaFoldDB" id="A0A382D773"/>
<evidence type="ECO:0000259" key="1">
    <source>
        <dbReference type="PROSITE" id="PS51379"/>
    </source>
</evidence>
<dbReference type="PROSITE" id="PS51379">
    <property type="entry name" value="4FE4S_FER_2"/>
    <property type="match status" value="2"/>
</dbReference>
<feature type="domain" description="4Fe-4S ferredoxin-type" evidence="1">
    <location>
        <begin position="50"/>
        <end position="72"/>
    </location>
</feature>
<dbReference type="Pfam" id="PF12838">
    <property type="entry name" value="Fer4_7"/>
    <property type="match status" value="1"/>
</dbReference>
<proteinExistence type="predicted"/>
<accession>A0A382D773</accession>
<name>A0A382D773_9ZZZZ</name>
<dbReference type="SUPFAM" id="SSF54862">
    <property type="entry name" value="4Fe-4S ferredoxins"/>
    <property type="match status" value="1"/>
</dbReference>
<feature type="domain" description="4Fe-4S ferredoxin-type" evidence="1">
    <location>
        <begin position="2"/>
        <end position="31"/>
    </location>
</feature>
<dbReference type="PROSITE" id="PS00198">
    <property type="entry name" value="4FE4S_FER_1"/>
    <property type="match status" value="1"/>
</dbReference>
<feature type="non-terminal residue" evidence="2">
    <location>
        <position position="72"/>
    </location>
</feature>
<reference evidence="2" key="1">
    <citation type="submission" date="2018-05" db="EMBL/GenBank/DDBJ databases">
        <authorList>
            <person name="Lanie J.A."/>
            <person name="Ng W.-L."/>
            <person name="Kazmierczak K.M."/>
            <person name="Andrzejewski T.M."/>
            <person name="Davidsen T.M."/>
            <person name="Wayne K.J."/>
            <person name="Tettelin H."/>
            <person name="Glass J.I."/>
            <person name="Rusch D."/>
            <person name="Podicherti R."/>
            <person name="Tsui H.-C.T."/>
            <person name="Winkler M.E."/>
        </authorList>
    </citation>
    <scope>NUCLEOTIDE SEQUENCE</scope>
</reference>
<sequence length="72" mass="7868">MAKVSIDVELCTGKKDCFRACKVKVFTWEKASGVTFLTKVKLMIESKGYQAVVRNESACTACLDCVQACPEG</sequence>
<dbReference type="InterPro" id="IPR017896">
    <property type="entry name" value="4Fe4S_Fe-S-bd"/>
</dbReference>
<dbReference type="InterPro" id="IPR017900">
    <property type="entry name" value="4Fe4S_Fe_S_CS"/>
</dbReference>
<dbReference type="EMBL" id="UINC01037966">
    <property type="protein sequence ID" value="SVB34260.1"/>
    <property type="molecule type" value="Genomic_DNA"/>
</dbReference>
<protein>
    <recommendedName>
        <fullName evidence="1">4Fe-4S ferredoxin-type domain-containing protein</fullName>
    </recommendedName>
</protein>
<organism evidence="2">
    <name type="scientific">marine metagenome</name>
    <dbReference type="NCBI Taxonomy" id="408172"/>
    <lineage>
        <taxon>unclassified sequences</taxon>
        <taxon>metagenomes</taxon>
        <taxon>ecological metagenomes</taxon>
    </lineage>
</organism>
<gene>
    <name evidence="2" type="ORF">METZ01_LOCUS187114</name>
</gene>
<dbReference type="Gene3D" id="3.30.70.20">
    <property type="match status" value="1"/>
</dbReference>
<evidence type="ECO:0000313" key="2">
    <source>
        <dbReference type="EMBL" id="SVB34260.1"/>
    </source>
</evidence>